<dbReference type="GO" id="GO:0042274">
    <property type="term" value="P:ribosomal small subunit biogenesis"/>
    <property type="evidence" value="ECO:0007669"/>
    <property type="project" value="TreeGrafter"/>
</dbReference>
<reference evidence="5" key="1">
    <citation type="submission" date="2021-01" db="EMBL/GenBank/DDBJ databases">
        <authorList>
            <person name="Corre E."/>
            <person name="Pelletier E."/>
            <person name="Niang G."/>
            <person name="Scheremetjew M."/>
            <person name="Finn R."/>
            <person name="Kale V."/>
            <person name="Holt S."/>
            <person name="Cochrane G."/>
            <person name="Meng A."/>
            <person name="Brown T."/>
            <person name="Cohen L."/>
        </authorList>
    </citation>
    <scope>NUCLEOTIDE SEQUENCE</scope>
    <source>
        <strain evidence="5">Ms1</strain>
    </source>
</reference>
<dbReference type="GO" id="GO:0022627">
    <property type="term" value="C:cytosolic small ribosomal subunit"/>
    <property type="evidence" value="ECO:0007669"/>
    <property type="project" value="TreeGrafter"/>
</dbReference>
<keyword evidence="3 4" id="KW-0687">Ribonucleoprotein</keyword>
<protein>
    <recommendedName>
        <fullName evidence="4">40S ribosomal protein S7</fullName>
    </recommendedName>
</protein>
<organism evidence="5">
    <name type="scientific">Bicosoecida sp. CB-2014</name>
    <dbReference type="NCBI Taxonomy" id="1486930"/>
    <lineage>
        <taxon>Eukaryota</taxon>
        <taxon>Sar</taxon>
        <taxon>Stramenopiles</taxon>
        <taxon>Bigyra</taxon>
        <taxon>Opalozoa</taxon>
        <taxon>Bicosoecida</taxon>
    </lineage>
</organism>
<dbReference type="Pfam" id="PF01251">
    <property type="entry name" value="Ribosomal_S7e"/>
    <property type="match status" value="1"/>
</dbReference>
<dbReference type="PANTHER" id="PTHR11278:SF0">
    <property type="entry name" value="SMALL RIBOSOMAL SUBUNIT PROTEIN ES7"/>
    <property type="match status" value="1"/>
</dbReference>
<evidence type="ECO:0000313" key="5">
    <source>
        <dbReference type="EMBL" id="CAD8908795.1"/>
    </source>
</evidence>
<dbReference type="EMBL" id="HBFS01002873">
    <property type="protein sequence ID" value="CAD8908795.1"/>
    <property type="molecule type" value="Transcribed_RNA"/>
</dbReference>
<dbReference type="InterPro" id="IPR000554">
    <property type="entry name" value="Ribosomal_eS7"/>
</dbReference>
<comment type="similarity">
    <text evidence="1 4">Belongs to the eukaryotic ribosomal protein eS7 family.</text>
</comment>
<keyword evidence="2 4" id="KW-0689">Ribosomal protein</keyword>
<dbReference type="GO" id="GO:0032040">
    <property type="term" value="C:small-subunit processome"/>
    <property type="evidence" value="ECO:0007669"/>
    <property type="project" value="TreeGrafter"/>
</dbReference>
<dbReference type="AlphaFoldDB" id="A0A7S1C3R4"/>
<evidence type="ECO:0000256" key="2">
    <source>
        <dbReference type="ARBA" id="ARBA00022980"/>
    </source>
</evidence>
<dbReference type="GO" id="GO:0030686">
    <property type="term" value="C:90S preribosome"/>
    <property type="evidence" value="ECO:0007669"/>
    <property type="project" value="TreeGrafter"/>
</dbReference>
<sequence length="194" mass="22200">MFSGSGKIVKADDKITDFEQRVAQELFNLELNNSNLKSDLHDLYITAAREVDVDESKKAIILFVPHKLLPKYHKVQKALVEELEKKFSGAHVVIIAQRTMFKASFTRNKRFTGPRPRSRTLKAVHEATLEDLVYPTEIVGKRIRVKTDGSKVMKVHLNPKDQVNVETKLETFSAVYSILTNKDVVFEFPVTRDE</sequence>
<name>A0A7S1C3R4_9STRA</name>
<dbReference type="GO" id="GO:0003735">
    <property type="term" value="F:structural constituent of ribosome"/>
    <property type="evidence" value="ECO:0007669"/>
    <property type="project" value="InterPro"/>
</dbReference>
<gene>
    <name evidence="5" type="ORF">BSP0115_LOCUS1999</name>
</gene>
<evidence type="ECO:0000256" key="4">
    <source>
        <dbReference type="RuleBase" id="RU364105"/>
    </source>
</evidence>
<proteinExistence type="inferred from homology"/>
<evidence type="ECO:0000256" key="1">
    <source>
        <dbReference type="ARBA" id="ARBA00007820"/>
    </source>
</evidence>
<accession>A0A7S1C3R4</accession>
<dbReference type="GO" id="GO:0006364">
    <property type="term" value="P:rRNA processing"/>
    <property type="evidence" value="ECO:0007669"/>
    <property type="project" value="TreeGrafter"/>
</dbReference>
<dbReference type="PANTHER" id="PTHR11278">
    <property type="entry name" value="40S RIBOSOMAL PROTEIN S7"/>
    <property type="match status" value="1"/>
</dbReference>
<dbReference type="GO" id="GO:0006412">
    <property type="term" value="P:translation"/>
    <property type="evidence" value="ECO:0007669"/>
    <property type="project" value="InterPro"/>
</dbReference>
<evidence type="ECO:0000256" key="3">
    <source>
        <dbReference type="ARBA" id="ARBA00023274"/>
    </source>
</evidence>